<dbReference type="RefSeq" id="WP_159489949.1">
    <property type="nucleotide sequence ID" value="NZ_BLIP01000002.1"/>
</dbReference>
<proteinExistence type="predicted"/>
<name>A0ABY7INW1_STRNI</name>
<protein>
    <recommendedName>
        <fullName evidence="3">Secreted protein</fullName>
    </recommendedName>
</protein>
<organism evidence="1 2">
    <name type="scientific">Streptomyces nigrescens</name>
    <dbReference type="NCBI Taxonomy" id="1920"/>
    <lineage>
        <taxon>Bacteria</taxon>
        <taxon>Bacillati</taxon>
        <taxon>Actinomycetota</taxon>
        <taxon>Actinomycetes</taxon>
        <taxon>Kitasatosporales</taxon>
        <taxon>Streptomycetaceae</taxon>
        <taxon>Streptomyces</taxon>
    </lineage>
</organism>
<accession>A0ABY7INW1</accession>
<evidence type="ECO:0000313" key="2">
    <source>
        <dbReference type="Proteomes" id="UP001210609"/>
    </source>
</evidence>
<gene>
    <name evidence="1" type="ORF">STRLI_006247</name>
</gene>
<evidence type="ECO:0008006" key="3">
    <source>
        <dbReference type="Google" id="ProtNLM"/>
    </source>
</evidence>
<evidence type="ECO:0000313" key="1">
    <source>
        <dbReference type="EMBL" id="WAU00033.1"/>
    </source>
</evidence>
<dbReference type="EMBL" id="CP114202">
    <property type="protein sequence ID" value="WAU00033.1"/>
    <property type="molecule type" value="Genomic_DNA"/>
</dbReference>
<sequence>MQWMTLASAIVGAVIATASAALLDRSRWRREQHVRTIGVRRDLYGEHLACLSEARNAFRSLARNGDLGASERAASARDSFAPYYAMRYQMSITASPAVFEASEATFRRLRDVRDLAADGTLAGDEAYSGGRAEYEEALTRLRTAMRKDLGTDGLG</sequence>
<keyword evidence="2" id="KW-1185">Reference proteome</keyword>
<reference evidence="1 2" key="1">
    <citation type="submission" date="2022-12" db="EMBL/GenBank/DDBJ databases">
        <authorList>
            <person name="Ruckert C."/>
            <person name="Busche T."/>
            <person name="Kalinowski J."/>
            <person name="Wittmann C."/>
        </authorList>
    </citation>
    <scope>NUCLEOTIDE SEQUENCE [LARGE SCALE GENOMIC DNA]</scope>
    <source>
        <strain evidence="1 2">DSM 40555</strain>
    </source>
</reference>
<dbReference type="Proteomes" id="UP001210609">
    <property type="component" value="Chromosome"/>
</dbReference>